<feature type="domain" description="Aromatic-ring-hydroxylating dioxygenase alpha subunit C-terminal" evidence="2">
    <location>
        <begin position="21"/>
        <end position="166"/>
    </location>
</feature>
<dbReference type="Proteomes" id="UP000567293">
    <property type="component" value="Unassembled WGS sequence"/>
</dbReference>
<dbReference type="GO" id="GO:0005506">
    <property type="term" value="F:iron ion binding"/>
    <property type="evidence" value="ECO:0007669"/>
    <property type="project" value="InterPro"/>
</dbReference>
<accession>A0A7V8NU72</accession>
<evidence type="ECO:0000256" key="1">
    <source>
        <dbReference type="ARBA" id="ARBA00001962"/>
    </source>
</evidence>
<dbReference type="AlphaFoldDB" id="A0A7V8NU72"/>
<sequence>PLVHPALNRLTDYLGADNEVPRPTYIGGAMGFSGSAETMTDDSRRRRAYLPGLNATERKQVYYYAIYPNLLMALHPDYMLVHTLWPKAVDQTQIVCEWFFHPREMAEPDFDPSDAVTFWDRTNREDWQIVEQSQLGIQSRAYTPGPYSRREELLAGFDDVVRRAVGSRSKKTNR</sequence>
<evidence type="ECO:0000259" key="2">
    <source>
        <dbReference type="Pfam" id="PF00848"/>
    </source>
</evidence>
<name>A0A7V8NU72_9BACT</name>
<dbReference type="PANTHER" id="PTHR43756">
    <property type="entry name" value="CHOLINE MONOOXYGENASE, CHLOROPLASTIC"/>
    <property type="match status" value="1"/>
</dbReference>
<feature type="non-terminal residue" evidence="3">
    <location>
        <position position="1"/>
    </location>
</feature>
<keyword evidence="3" id="KW-0560">Oxidoreductase</keyword>
<organism evidence="3 4">
    <name type="scientific">Candidatus Acidiferrum panamense</name>
    <dbReference type="NCBI Taxonomy" id="2741543"/>
    <lineage>
        <taxon>Bacteria</taxon>
        <taxon>Pseudomonadati</taxon>
        <taxon>Acidobacteriota</taxon>
        <taxon>Terriglobia</taxon>
        <taxon>Candidatus Acidiferrales</taxon>
        <taxon>Candidatus Acidiferrum</taxon>
    </lineage>
</organism>
<keyword evidence="4" id="KW-1185">Reference proteome</keyword>
<dbReference type="Gene3D" id="3.90.380.10">
    <property type="entry name" value="Naphthalene 1,2-dioxygenase Alpha Subunit, Chain A, domain 1"/>
    <property type="match status" value="1"/>
</dbReference>
<comment type="cofactor">
    <cofactor evidence="1">
        <name>Fe cation</name>
        <dbReference type="ChEBI" id="CHEBI:24875"/>
    </cofactor>
</comment>
<protein>
    <submittedName>
        <fullName evidence="3">Aromatic ring-hydroxylating dioxygenase subunit alpha</fullName>
    </submittedName>
</protein>
<evidence type="ECO:0000313" key="3">
    <source>
        <dbReference type="EMBL" id="MBA0087456.1"/>
    </source>
</evidence>
<dbReference type="InterPro" id="IPR001663">
    <property type="entry name" value="Rng_hydr_dOase-A"/>
</dbReference>
<dbReference type="GO" id="GO:0051537">
    <property type="term" value="F:2 iron, 2 sulfur cluster binding"/>
    <property type="evidence" value="ECO:0007669"/>
    <property type="project" value="InterPro"/>
</dbReference>
<dbReference type="PANTHER" id="PTHR43756:SF5">
    <property type="entry name" value="CHOLINE MONOOXYGENASE, CHLOROPLASTIC"/>
    <property type="match status" value="1"/>
</dbReference>
<dbReference type="GO" id="GO:0051213">
    <property type="term" value="F:dioxygenase activity"/>
    <property type="evidence" value="ECO:0007669"/>
    <property type="project" value="UniProtKB-KW"/>
</dbReference>
<proteinExistence type="predicted"/>
<dbReference type="Pfam" id="PF00848">
    <property type="entry name" value="Ring_hydroxyl_A"/>
    <property type="match status" value="1"/>
</dbReference>
<dbReference type="EMBL" id="JACDQQ010002013">
    <property type="protein sequence ID" value="MBA0087456.1"/>
    <property type="molecule type" value="Genomic_DNA"/>
</dbReference>
<evidence type="ECO:0000313" key="4">
    <source>
        <dbReference type="Proteomes" id="UP000567293"/>
    </source>
</evidence>
<gene>
    <name evidence="3" type="ORF">HRJ53_20925</name>
</gene>
<dbReference type="SUPFAM" id="SSF55961">
    <property type="entry name" value="Bet v1-like"/>
    <property type="match status" value="1"/>
</dbReference>
<reference evidence="3" key="1">
    <citation type="submission" date="2020-06" db="EMBL/GenBank/DDBJ databases">
        <title>Legume-microbial interactions unlock mineral nutrients during tropical forest succession.</title>
        <authorList>
            <person name="Epihov D.Z."/>
        </authorList>
    </citation>
    <scope>NUCLEOTIDE SEQUENCE [LARGE SCALE GENOMIC DNA]</scope>
    <source>
        <strain evidence="3">Pan2503</strain>
    </source>
</reference>
<comment type="caution">
    <text evidence="3">The sequence shown here is derived from an EMBL/GenBank/DDBJ whole genome shotgun (WGS) entry which is preliminary data.</text>
</comment>
<dbReference type="InterPro" id="IPR015879">
    <property type="entry name" value="Ring_hydroxy_dOase_asu_C_dom"/>
</dbReference>
<keyword evidence="3" id="KW-0223">Dioxygenase</keyword>